<protein>
    <submittedName>
        <fullName evidence="1">Uncharacterized protein</fullName>
    </submittedName>
</protein>
<accession>A0A9D4Z603</accession>
<reference evidence="1" key="1">
    <citation type="submission" date="2021-01" db="EMBL/GenBank/DDBJ databases">
        <title>Adiantum capillus-veneris genome.</title>
        <authorList>
            <person name="Fang Y."/>
            <person name="Liao Q."/>
        </authorList>
    </citation>
    <scope>NUCLEOTIDE SEQUENCE</scope>
    <source>
        <strain evidence="1">H3</strain>
        <tissue evidence="1">Leaf</tissue>
    </source>
</reference>
<gene>
    <name evidence="1" type="ORF">GOP47_0022376</name>
</gene>
<name>A0A9D4Z603_ADICA</name>
<evidence type="ECO:0000313" key="2">
    <source>
        <dbReference type="Proteomes" id="UP000886520"/>
    </source>
</evidence>
<dbReference type="AlphaFoldDB" id="A0A9D4Z603"/>
<dbReference type="EMBL" id="JABFUD020000022">
    <property type="protein sequence ID" value="KAI5061837.1"/>
    <property type="molecule type" value="Genomic_DNA"/>
</dbReference>
<sequence length="103" mass="11132">MTLMTLFQNDLQVAAPVDLYETMIAGSAGDGGERDGLGNEERAVADVVADAENDGVDGLDRVSTKGPLRHGAAVQWWVRYGKWRGDCLIGLVPLQQLQPHGRD</sequence>
<comment type="caution">
    <text evidence="1">The sequence shown here is derived from an EMBL/GenBank/DDBJ whole genome shotgun (WGS) entry which is preliminary data.</text>
</comment>
<dbReference type="Proteomes" id="UP000886520">
    <property type="component" value="Chromosome 22"/>
</dbReference>
<organism evidence="1 2">
    <name type="scientific">Adiantum capillus-veneris</name>
    <name type="common">Maidenhair fern</name>
    <dbReference type="NCBI Taxonomy" id="13818"/>
    <lineage>
        <taxon>Eukaryota</taxon>
        <taxon>Viridiplantae</taxon>
        <taxon>Streptophyta</taxon>
        <taxon>Embryophyta</taxon>
        <taxon>Tracheophyta</taxon>
        <taxon>Polypodiopsida</taxon>
        <taxon>Polypodiidae</taxon>
        <taxon>Polypodiales</taxon>
        <taxon>Pteridineae</taxon>
        <taxon>Pteridaceae</taxon>
        <taxon>Vittarioideae</taxon>
        <taxon>Adiantum</taxon>
    </lineage>
</organism>
<keyword evidence="2" id="KW-1185">Reference proteome</keyword>
<proteinExistence type="predicted"/>
<evidence type="ECO:0000313" key="1">
    <source>
        <dbReference type="EMBL" id="KAI5061837.1"/>
    </source>
</evidence>